<evidence type="ECO:0000313" key="2">
    <source>
        <dbReference type="EMBL" id="NBI29689.1"/>
    </source>
</evidence>
<dbReference type="OrthoDB" id="4016818at2"/>
<reference evidence="2 3" key="1">
    <citation type="submission" date="2019-01" db="EMBL/GenBank/DDBJ databases">
        <title>Chengkuizengella sp. nov., isolated from deep-sea sediment of East Pacific Ocean.</title>
        <authorList>
            <person name="Yang J."/>
            <person name="Lai Q."/>
            <person name="Shao Z."/>
        </authorList>
    </citation>
    <scope>NUCLEOTIDE SEQUENCE [LARGE SCALE GENOMIC DNA]</scope>
    <source>
        <strain evidence="2 3">YPA3-1-1</strain>
    </source>
</reference>
<organism evidence="2 3">
    <name type="scientific">Chengkuizengella marina</name>
    <dbReference type="NCBI Taxonomy" id="2507566"/>
    <lineage>
        <taxon>Bacteria</taxon>
        <taxon>Bacillati</taxon>
        <taxon>Bacillota</taxon>
        <taxon>Bacilli</taxon>
        <taxon>Bacillales</taxon>
        <taxon>Paenibacillaceae</taxon>
        <taxon>Chengkuizengella</taxon>
    </lineage>
</organism>
<dbReference type="SUPFAM" id="SSF55729">
    <property type="entry name" value="Acyl-CoA N-acyltransferases (Nat)"/>
    <property type="match status" value="1"/>
</dbReference>
<proteinExistence type="predicted"/>
<keyword evidence="2" id="KW-0808">Transferase</keyword>
<gene>
    <name evidence="2" type="ORF">ERL59_12035</name>
</gene>
<dbReference type="CDD" id="cd04301">
    <property type="entry name" value="NAT_SF"/>
    <property type="match status" value="1"/>
</dbReference>
<dbReference type="InterPro" id="IPR000182">
    <property type="entry name" value="GNAT_dom"/>
</dbReference>
<dbReference type="RefSeq" id="WP_160646495.1">
    <property type="nucleotide sequence ID" value="NZ_SIJB01000027.1"/>
</dbReference>
<dbReference type="Pfam" id="PF00583">
    <property type="entry name" value="Acetyltransf_1"/>
    <property type="match status" value="1"/>
</dbReference>
<dbReference type="AlphaFoldDB" id="A0A6N9Q4B6"/>
<comment type="caution">
    <text evidence="2">The sequence shown here is derived from an EMBL/GenBank/DDBJ whole genome shotgun (WGS) entry which is preliminary data.</text>
</comment>
<accession>A0A6N9Q4B6</accession>
<protein>
    <submittedName>
        <fullName evidence="2">N-acetyltransferase</fullName>
    </submittedName>
</protein>
<dbReference type="EMBL" id="SIJB01000027">
    <property type="protein sequence ID" value="NBI29689.1"/>
    <property type="molecule type" value="Genomic_DNA"/>
</dbReference>
<keyword evidence="3" id="KW-1185">Reference proteome</keyword>
<evidence type="ECO:0000259" key="1">
    <source>
        <dbReference type="PROSITE" id="PS51186"/>
    </source>
</evidence>
<dbReference type="Gene3D" id="3.40.630.30">
    <property type="match status" value="1"/>
</dbReference>
<name>A0A6N9Q4B6_9BACL</name>
<dbReference type="Proteomes" id="UP000448943">
    <property type="component" value="Unassembled WGS sequence"/>
</dbReference>
<feature type="domain" description="N-acetyltransferase" evidence="1">
    <location>
        <begin position="26"/>
        <end position="158"/>
    </location>
</feature>
<dbReference type="InterPro" id="IPR016181">
    <property type="entry name" value="Acyl_CoA_acyltransferase"/>
</dbReference>
<dbReference type="PROSITE" id="PS51186">
    <property type="entry name" value="GNAT"/>
    <property type="match status" value="1"/>
</dbReference>
<evidence type="ECO:0000313" key="3">
    <source>
        <dbReference type="Proteomes" id="UP000448943"/>
    </source>
</evidence>
<sequence length="158" mass="17493">MFDMLVKLYDLSDEINNLDQLINEGISIKRALVPDKYTIINYVKNEFYEQWAGECDVAFSNNPVSCFIAVKDKQVIGFACYDVTAKGYFGPTGVSTKYRGLGIGKALLLKCLLSMREEGYGYAIIGAVADAAGFYEKIVNAIAIENSSPGIYERLIDN</sequence>
<dbReference type="GO" id="GO:0016747">
    <property type="term" value="F:acyltransferase activity, transferring groups other than amino-acyl groups"/>
    <property type="evidence" value="ECO:0007669"/>
    <property type="project" value="InterPro"/>
</dbReference>